<comment type="caution">
    <text evidence="2">The sequence shown here is derived from an EMBL/GenBank/DDBJ whole genome shotgun (WGS) entry which is preliminary data.</text>
</comment>
<feature type="non-terminal residue" evidence="2">
    <location>
        <position position="1"/>
    </location>
</feature>
<dbReference type="EMBL" id="REGN01006117">
    <property type="protein sequence ID" value="RNA10781.1"/>
    <property type="molecule type" value="Genomic_DNA"/>
</dbReference>
<dbReference type="AlphaFoldDB" id="A0A3M7QIB9"/>
<evidence type="ECO:0000256" key="1">
    <source>
        <dbReference type="SAM" id="MobiDB-lite"/>
    </source>
</evidence>
<evidence type="ECO:0000313" key="2">
    <source>
        <dbReference type="EMBL" id="RNA10781.1"/>
    </source>
</evidence>
<protein>
    <submittedName>
        <fullName evidence="2">Uncharacterized protein</fullName>
    </submittedName>
</protein>
<evidence type="ECO:0000313" key="3">
    <source>
        <dbReference type="Proteomes" id="UP000276133"/>
    </source>
</evidence>
<accession>A0A3M7QIB9</accession>
<feature type="compositionally biased region" description="Polar residues" evidence="1">
    <location>
        <begin position="23"/>
        <end position="32"/>
    </location>
</feature>
<reference evidence="2 3" key="1">
    <citation type="journal article" date="2018" name="Sci. Rep.">
        <title>Genomic signatures of local adaptation to the degree of environmental predictability in rotifers.</title>
        <authorList>
            <person name="Franch-Gras L."/>
            <person name="Hahn C."/>
            <person name="Garcia-Roger E.M."/>
            <person name="Carmona M.J."/>
            <person name="Serra M."/>
            <person name="Gomez A."/>
        </authorList>
    </citation>
    <scope>NUCLEOTIDE SEQUENCE [LARGE SCALE GENOMIC DNA]</scope>
    <source>
        <strain evidence="2">HYR1</strain>
    </source>
</reference>
<name>A0A3M7QIB9_BRAPC</name>
<gene>
    <name evidence="2" type="ORF">BpHYR1_020348</name>
</gene>
<organism evidence="2 3">
    <name type="scientific">Brachionus plicatilis</name>
    <name type="common">Marine rotifer</name>
    <name type="synonym">Brachionus muelleri</name>
    <dbReference type="NCBI Taxonomy" id="10195"/>
    <lineage>
        <taxon>Eukaryota</taxon>
        <taxon>Metazoa</taxon>
        <taxon>Spiralia</taxon>
        <taxon>Gnathifera</taxon>
        <taxon>Rotifera</taxon>
        <taxon>Eurotatoria</taxon>
        <taxon>Monogononta</taxon>
        <taxon>Pseudotrocha</taxon>
        <taxon>Ploima</taxon>
        <taxon>Brachionidae</taxon>
        <taxon>Brachionus</taxon>
    </lineage>
</organism>
<dbReference type="Proteomes" id="UP000276133">
    <property type="component" value="Unassembled WGS sequence"/>
</dbReference>
<feature type="region of interest" description="Disordered" evidence="1">
    <location>
        <begin position="23"/>
        <end position="55"/>
    </location>
</feature>
<feature type="compositionally biased region" description="Polar residues" evidence="1">
    <location>
        <begin position="46"/>
        <end position="55"/>
    </location>
</feature>
<proteinExistence type="predicted"/>
<sequence>NDDQFLTSLHEAYLNNKGIVQKNSTQSVQKSQNKTKSCKYKSTTSQNGNNQKIKK</sequence>
<keyword evidence="3" id="KW-1185">Reference proteome</keyword>